<dbReference type="RefSeq" id="WP_051699359.1">
    <property type="nucleotide sequence ID" value="NZ_JMIW01000009.1"/>
</dbReference>
<comment type="similarity">
    <text evidence="1 2">Belongs to the outer membrane factor (OMF) (TC 1.B.17) family.</text>
</comment>
<dbReference type="Pfam" id="PF02321">
    <property type="entry name" value="OEP"/>
    <property type="match status" value="2"/>
</dbReference>
<keyword evidence="5" id="KW-1185">Reference proteome</keyword>
<dbReference type="eggNOG" id="COG1538">
    <property type="taxonomic scope" value="Bacteria"/>
</dbReference>
<dbReference type="Proteomes" id="UP000027647">
    <property type="component" value="Unassembled WGS sequence"/>
</dbReference>
<dbReference type="STRING" id="1044.EH31_16785"/>
<evidence type="ECO:0000256" key="2">
    <source>
        <dbReference type="RuleBase" id="RU362097"/>
    </source>
</evidence>
<keyword evidence="2" id="KW-0472">Membrane</keyword>
<evidence type="ECO:0000313" key="5">
    <source>
        <dbReference type="Proteomes" id="UP000027647"/>
    </source>
</evidence>
<keyword evidence="2" id="KW-0812">Transmembrane</keyword>
<proteinExistence type="inferred from homology"/>
<accession>A0A074M2H4</accession>
<comment type="caution">
    <text evidence="4">The sequence shown here is derived from an EMBL/GenBank/DDBJ whole genome shotgun (WGS) entry which is preliminary data.</text>
</comment>
<evidence type="ECO:0000313" key="4">
    <source>
        <dbReference type="EMBL" id="KEO88611.1"/>
    </source>
</evidence>
<dbReference type="GO" id="GO:0005886">
    <property type="term" value="C:plasma membrane"/>
    <property type="evidence" value="ECO:0007669"/>
    <property type="project" value="UniProtKB-SubCell"/>
</dbReference>
<evidence type="ECO:0000256" key="1">
    <source>
        <dbReference type="ARBA" id="ARBA00007613"/>
    </source>
</evidence>
<dbReference type="InterPro" id="IPR003423">
    <property type="entry name" value="OMP_efflux"/>
</dbReference>
<organism evidence="4 5">
    <name type="scientific">Erythrobacter longus</name>
    <dbReference type="NCBI Taxonomy" id="1044"/>
    <lineage>
        <taxon>Bacteria</taxon>
        <taxon>Pseudomonadati</taxon>
        <taxon>Pseudomonadota</taxon>
        <taxon>Alphaproteobacteria</taxon>
        <taxon>Sphingomonadales</taxon>
        <taxon>Erythrobacteraceae</taxon>
        <taxon>Erythrobacter/Porphyrobacter group</taxon>
        <taxon>Erythrobacter</taxon>
    </lineage>
</organism>
<feature type="coiled-coil region" evidence="3">
    <location>
        <begin position="395"/>
        <end position="422"/>
    </location>
</feature>
<keyword evidence="2" id="KW-0449">Lipoprotein</keyword>
<dbReference type="PROSITE" id="PS51257">
    <property type="entry name" value="PROKAR_LIPOPROTEIN"/>
    <property type="match status" value="1"/>
</dbReference>
<dbReference type="SUPFAM" id="SSF56954">
    <property type="entry name" value="Outer membrane efflux proteins (OEP)"/>
    <property type="match status" value="1"/>
</dbReference>
<feature type="signal peptide" evidence="2">
    <location>
        <begin position="1"/>
        <end position="21"/>
    </location>
</feature>
<comment type="subcellular location">
    <subcellularLocation>
        <location evidence="2">Cell membrane</location>
        <topology evidence="2">Lipid-anchor</topology>
    </subcellularLocation>
</comment>
<dbReference type="OrthoDB" id="9783100at2"/>
<dbReference type="Gene3D" id="2.20.200.10">
    <property type="entry name" value="Outer membrane efflux proteins (OEP)"/>
    <property type="match status" value="1"/>
</dbReference>
<dbReference type="InterPro" id="IPR010131">
    <property type="entry name" value="MdtP/NodT-like"/>
</dbReference>
<protein>
    <submittedName>
        <fullName evidence="4">Multidrug transporter</fullName>
    </submittedName>
</protein>
<dbReference type="NCBIfam" id="TIGR01845">
    <property type="entry name" value="outer_NodT"/>
    <property type="match status" value="1"/>
</dbReference>
<keyword evidence="2" id="KW-0732">Signal</keyword>
<dbReference type="AlphaFoldDB" id="A0A074M2H4"/>
<keyword evidence="2" id="KW-1134">Transmembrane beta strand</keyword>
<dbReference type="PANTHER" id="PTHR30203:SF25">
    <property type="entry name" value="OUTER MEMBRANE PROTEIN-RELATED"/>
    <property type="match status" value="1"/>
</dbReference>
<dbReference type="PANTHER" id="PTHR30203">
    <property type="entry name" value="OUTER MEMBRANE CATION EFFLUX PROTEIN"/>
    <property type="match status" value="1"/>
</dbReference>
<dbReference type="EMBL" id="JMIW01000009">
    <property type="protein sequence ID" value="KEO88611.1"/>
    <property type="molecule type" value="Genomic_DNA"/>
</dbReference>
<gene>
    <name evidence="4" type="ORF">EH31_16785</name>
</gene>
<keyword evidence="3" id="KW-0175">Coiled coil</keyword>
<keyword evidence="2" id="KW-0564">Palmitate</keyword>
<evidence type="ECO:0000256" key="3">
    <source>
        <dbReference type="SAM" id="Coils"/>
    </source>
</evidence>
<dbReference type="Gene3D" id="1.20.1600.10">
    <property type="entry name" value="Outer membrane efflux proteins (OEP)"/>
    <property type="match status" value="1"/>
</dbReference>
<dbReference type="GO" id="GO:0015562">
    <property type="term" value="F:efflux transmembrane transporter activity"/>
    <property type="evidence" value="ECO:0007669"/>
    <property type="project" value="InterPro"/>
</dbReference>
<feature type="chain" id="PRO_5001432571" evidence="2">
    <location>
        <begin position="22"/>
        <end position="477"/>
    </location>
</feature>
<name>A0A074M2H4_ERYLO</name>
<sequence>MPSLTSRLILASAVVSLSACVAGPPPEIATPTPELPGTFALAAGPAANASLAAMLPQDDPAFASLKQTALERSPSLAEAIARVDAARAGARRAGAERLPNVGVDGNVTNNRINPSQFGSDNPFAQAIDPTQTSYGANLTASWDVDLFGRLRAQERAAIARIDGASASAAAVRLAIVSEIAASVVDWRTLEARTTAIESDVAAATRLADLAKVREDAGIAPGFDRVRAQAQASASRSRLAALDSERARLIGRLVTLTGSNAADVLAALSAPAPRFSQSSAPAALPSQLLTNRPDIVAAAAELAATDADLAATARARFPRLTLSGVIGLLSFSPGDFFDEDSIVRTLTAGVAAPLLDFGRISAEIDGAAANKKIAFQAYRGAVYQALGDAEAAYGLVSAADEQAALAAQERSELERAAKLADERYRAGLSSFLEVLEARRAADTSGEREAAAIGAAQRARIVLWQALGGDASNAGDETA</sequence>
<reference evidence="4 5" key="1">
    <citation type="submission" date="2014-04" db="EMBL/GenBank/DDBJ databases">
        <title>A comprehensive comparison of genomes of Erythrobacter spp. strains.</title>
        <authorList>
            <person name="Zheng Q."/>
        </authorList>
    </citation>
    <scope>NUCLEOTIDE SEQUENCE [LARGE SCALE GENOMIC DNA]</scope>
    <source>
        <strain evidence="4 5">DSM 6997</strain>
    </source>
</reference>